<feature type="region of interest" description="Disordered" evidence="1">
    <location>
        <begin position="1"/>
        <end position="23"/>
    </location>
</feature>
<dbReference type="EMBL" id="CVRI01000045">
    <property type="protein sequence ID" value="CRK96971.1"/>
    <property type="molecule type" value="Genomic_DNA"/>
</dbReference>
<evidence type="ECO:0000256" key="1">
    <source>
        <dbReference type="SAM" id="MobiDB-lite"/>
    </source>
</evidence>
<evidence type="ECO:0000313" key="2">
    <source>
        <dbReference type="EMBL" id="CRK96971.1"/>
    </source>
</evidence>
<dbReference type="AlphaFoldDB" id="A0A1J1I9T6"/>
<proteinExistence type="predicted"/>
<reference evidence="2 3" key="1">
    <citation type="submission" date="2015-04" db="EMBL/GenBank/DDBJ databases">
        <authorList>
            <person name="Syromyatnikov M.Y."/>
            <person name="Popov V.N."/>
        </authorList>
    </citation>
    <scope>NUCLEOTIDE SEQUENCE [LARGE SCALE GENOMIC DNA]</scope>
</reference>
<organism evidence="2 3">
    <name type="scientific">Clunio marinus</name>
    <dbReference type="NCBI Taxonomy" id="568069"/>
    <lineage>
        <taxon>Eukaryota</taxon>
        <taxon>Metazoa</taxon>
        <taxon>Ecdysozoa</taxon>
        <taxon>Arthropoda</taxon>
        <taxon>Hexapoda</taxon>
        <taxon>Insecta</taxon>
        <taxon>Pterygota</taxon>
        <taxon>Neoptera</taxon>
        <taxon>Endopterygota</taxon>
        <taxon>Diptera</taxon>
        <taxon>Nematocera</taxon>
        <taxon>Chironomoidea</taxon>
        <taxon>Chironomidae</taxon>
        <taxon>Clunio</taxon>
    </lineage>
</organism>
<accession>A0A1J1I9T6</accession>
<evidence type="ECO:0000313" key="3">
    <source>
        <dbReference type="Proteomes" id="UP000183832"/>
    </source>
</evidence>
<dbReference type="Proteomes" id="UP000183832">
    <property type="component" value="Unassembled WGS sequence"/>
</dbReference>
<gene>
    <name evidence="2" type="ORF">CLUMA_CG010376</name>
</gene>
<name>A0A1J1I9T6_9DIPT</name>
<sequence length="65" mass="7355">MSPTLSVKAIEDDSSGRSKSLISTMTRQKEEKIDIRFIVSNIITNRMISSIRCGRVLENETLINQ</sequence>
<keyword evidence="3" id="KW-1185">Reference proteome</keyword>
<protein>
    <submittedName>
        <fullName evidence="2">CLUMA_CG010376, isoform A</fullName>
    </submittedName>
</protein>